<reference evidence="1 2" key="1">
    <citation type="journal article" date="2018" name="G3 (Bethesda)">
        <title>Phylogenetic and Phylogenomic Definition of Rhizopus Species.</title>
        <authorList>
            <person name="Gryganskyi A.P."/>
            <person name="Golan J."/>
            <person name="Dolatabadi S."/>
            <person name="Mondo S."/>
            <person name="Robb S."/>
            <person name="Idnurm A."/>
            <person name="Muszewska A."/>
            <person name="Steczkiewicz K."/>
            <person name="Masonjones S."/>
            <person name="Liao H.L."/>
            <person name="Gajdeczka M.T."/>
            <person name="Anike F."/>
            <person name="Vuek A."/>
            <person name="Anishchenko I.M."/>
            <person name="Voigt K."/>
            <person name="de Hoog G.S."/>
            <person name="Smith M.E."/>
            <person name="Heitman J."/>
            <person name="Vilgalys R."/>
            <person name="Stajich J.E."/>
        </authorList>
    </citation>
    <scope>NUCLEOTIDE SEQUENCE [LARGE SCALE GENOMIC DNA]</scope>
    <source>
        <strain evidence="1 2">CBS 357.93</strain>
    </source>
</reference>
<dbReference type="EMBL" id="PJQL01001032">
    <property type="protein sequence ID" value="RCH91021.1"/>
    <property type="molecule type" value="Genomic_DNA"/>
</dbReference>
<evidence type="ECO:0000313" key="1">
    <source>
        <dbReference type="EMBL" id="RCH91021.1"/>
    </source>
</evidence>
<dbReference type="STRING" id="86630.A0A367JMU3"/>
<sequence>QFVLLVSLGGLRLSDHSNRTKPSPGTAAVPCQTISPHSSTYLLATSGSSSKRTIDAVAFIAASVTKELKVVHEASQLMATFEPAKEPKAVVISFETGPSTTAPQATDITAANVHATSADNIEDVQDDICTKACPILFCQESHPLRRSRDGESVPTLAFKDTTVNPATTSAKMALSATGSDANTLKQFKIFTIISYYNYKQRTSDKPSETVTAWKTLLPLGGMLLANLKA</sequence>
<keyword evidence="2" id="KW-1185">Reference proteome</keyword>
<dbReference type="OrthoDB" id="10617780at2759"/>
<evidence type="ECO:0000313" key="2">
    <source>
        <dbReference type="Proteomes" id="UP000252139"/>
    </source>
</evidence>
<dbReference type="Proteomes" id="UP000252139">
    <property type="component" value="Unassembled WGS sequence"/>
</dbReference>
<proteinExistence type="predicted"/>
<accession>A0A367JMU3</accession>
<gene>
    <name evidence="1" type="ORF">CU097_001881</name>
</gene>
<protein>
    <submittedName>
        <fullName evidence="1">Uncharacterized protein</fullName>
    </submittedName>
</protein>
<comment type="caution">
    <text evidence="1">The sequence shown here is derived from an EMBL/GenBank/DDBJ whole genome shotgun (WGS) entry which is preliminary data.</text>
</comment>
<organism evidence="1 2">
    <name type="scientific">Rhizopus azygosporus</name>
    <name type="common">Rhizopus microsporus var. azygosporus</name>
    <dbReference type="NCBI Taxonomy" id="86630"/>
    <lineage>
        <taxon>Eukaryota</taxon>
        <taxon>Fungi</taxon>
        <taxon>Fungi incertae sedis</taxon>
        <taxon>Mucoromycota</taxon>
        <taxon>Mucoromycotina</taxon>
        <taxon>Mucoromycetes</taxon>
        <taxon>Mucorales</taxon>
        <taxon>Mucorineae</taxon>
        <taxon>Rhizopodaceae</taxon>
        <taxon>Rhizopus</taxon>
    </lineage>
</organism>
<dbReference type="AlphaFoldDB" id="A0A367JMU3"/>
<name>A0A367JMU3_RHIAZ</name>
<feature type="non-terminal residue" evidence="1">
    <location>
        <position position="1"/>
    </location>
</feature>